<keyword evidence="3" id="KW-1185">Reference proteome</keyword>
<evidence type="ECO:0000256" key="1">
    <source>
        <dbReference type="SAM" id="Phobius"/>
    </source>
</evidence>
<keyword evidence="1" id="KW-1133">Transmembrane helix</keyword>
<keyword evidence="1" id="KW-0812">Transmembrane</keyword>
<evidence type="ECO:0000313" key="3">
    <source>
        <dbReference type="Proteomes" id="UP000240912"/>
    </source>
</evidence>
<organism evidence="2 3">
    <name type="scientific">Pedobacter yulinensis</name>
    <dbReference type="NCBI Taxonomy" id="2126353"/>
    <lineage>
        <taxon>Bacteria</taxon>
        <taxon>Pseudomonadati</taxon>
        <taxon>Bacteroidota</taxon>
        <taxon>Sphingobacteriia</taxon>
        <taxon>Sphingobacteriales</taxon>
        <taxon>Sphingobacteriaceae</taxon>
        <taxon>Pedobacter</taxon>
    </lineage>
</organism>
<protein>
    <submittedName>
        <fullName evidence="2">Uncharacterized protein</fullName>
    </submittedName>
</protein>
<proteinExistence type="predicted"/>
<name>A0A2T3HHZ8_9SPHI</name>
<dbReference type="AlphaFoldDB" id="A0A2T3HHZ8"/>
<gene>
    <name evidence="2" type="ORF">C7T94_14810</name>
</gene>
<reference evidence="2 3" key="1">
    <citation type="submission" date="2018-03" db="EMBL/GenBank/DDBJ databases">
        <authorList>
            <person name="Keele B.F."/>
        </authorList>
    </citation>
    <scope>NUCLEOTIDE SEQUENCE [LARGE SCALE GENOMIC DNA]</scope>
    <source>
        <strain evidence="2 3">YL28-9</strain>
    </source>
</reference>
<accession>A0A2T3HHZ8</accession>
<feature type="transmembrane region" description="Helical" evidence="1">
    <location>
        <begin position="180"/>
        <end position="201"/>
    </location>
</feature>
<dbReference type="EMBL" id="PYLS01000006">
    <property type="protein sequence ID" value="PST82076.1"/>
    <property type="molecule type" value="Genomic_DNA"/>
</dbReference>
<dbReference type="Proteomes" id="UP000240912">
    <property type="component" value="Unassembled WGS sequence"/>
</dbReference>
<evidence type="ECO:0000313" key="2">
    <source>
        <dbReference type="EMBL" id="PST82076.1"/>
    </source>
</evidence>
<comment type="caution">
    <text evidence="2">The sequence shown here is derived from an EMBL/GenBank/DDBJ whole genome shotgun (WGS) entry which is preliminary data.</text>
</comment>
<sequence>MITHTHVTDMKNLFIIALACYGLGARAQQQPSGNYLYLYSDSLVQAERIRLRADALNSFYFRADSRRVPASQVKFFSSDEGFFANTRRLNLANVSSFSERILEGRLNLYQQQPYLGDVGSGYYGRRRPVPEMVDTRMYYNKGFEDLKRVSYANLSGDLADNPQSLAILERYRQKRRTSTIMYGAAGAAILGGLAAFLVTGANTNLSAGRRPQFGASLLLLGIGSGLAVGGYTTGASAGRHLEDAVDHYNRH</sequence>
<feature type="transmembrane region" description="Helical" evidence="1">
    <location>
        <begin position="213"/>
        <end position="232"/>
    </location>
</feature>
<keyword evidence="1" id="KW-0472">Membrane</keyword>